<accession>A0A167GFV4</accession>
<dbReference type="GO" id="GO:0008270">
    <property type="term" value="F:zinc ion binding"/>
    <property type="evidence" value="ECO:0007669"/>
    <property type="project" value="TreeGrafter"/>
</dbReference>
<evidence type="ECO:0000259" key="4">
    <source>
        <dbReference type="Pfam" id="PF04389"/>
    </source>
</evidence>
<keyword evidence="3" id="KW-0378">Hydrolase</keyword>
<evidence type="ECO:0000256" key="1">
    <source>
        <dbReference type="ARBA" id="ARBA00022679"/>
    </source>
</evidence>
<dbReference type="InterPro" id="IPR040234">
    <property type="entry name" value="QC/QCL"/>
</dbReference>
<gene>
    <name evidence="5" type="ORF">CALVIDRAFT_464535</name>
</gene>
<dbReference type="InterPro" id="IPR007484">
    <property type="entry name" value="Peptidase_M28"/>
</dbReference>
<dbReference type="Gene3D" id="3.40.630.10">
    <property type="entry name" value="Zn peptidases"/>
    <property type="match status" value="1"/>
</dbReference>
<evidence type="ECO:0000313" key="6">
    <source>
        <dbReference type="Proteomes" id="UP000076738"/>
    </source>
</evidence>
<feature type="non-terminal residue" evidence="5">
    <location>
        <position position="1"/>
    </location>
</feature>
<organism evidence="5 6">
    <name type="scientific">Calocera viscosa (strain TUFC12733)</name>
    <dbReference type="NCBI Taxonomy" id="1330018"/>
    <lineage>
        <taxon>Eukaryota</taxon>
        <taxon>Fungi</taxon>
        <taxon>Dikarya</taxon>
        <taxon>Basidiomycota</taxon>
        <taxon>Agaricomycotina</taxon>
        <taxon>Dacrymycetes</taxon>
        <taxon>Dacrymycetales</taxon>
        <taxon>Dacrymycetaceae</taxon>
        <taxon>Calocera</taxon>
    </lineage>
</organism>
<protein>
    <recommendedName>
        <fullName evidence="3">Peptide hydrolase</fullName>
        <ecNumber evidence="3">3.4.-.-</ecNumber>
    </recommendedName>
</protein>
<keyword evidence="3" id="KW-0862">Zinc</keyword>
<proteinExistence type="inferred from homology"/>
<dbReference type="PANTHER" id="PTHR12283:SF6">
    <property type="entry name" value="GLUTAMINYL-PEPTIDE CYCLOTRANSFERASE-RELATED"/>
    <property type="match status" value="1"/>
</dbReference>
<dbReference type="SUPFAM" id="SSF53187">
    <property type="entry name" value="Zn-dependent exopeptidases"/>
    <property type="match status" value="1"/>
</dbReference>
<feature type="domain" description="Peptidase M28" evidence="4">
    <location>
        <begin position="84"/>
        <end position="328"/>
    </location>
</feature>
<dbReference type="GO" id="GO:0016603">
    <property type="term" value="F:glutaminyl-peptide cyclotransferase activity"/>
    <property type="evidence" value="ECO:0007669"/>
    <property type="project" value="InterPro"/>
</dbReference>
<dbReference type="InterPro" id="IPR037457">
    <property type="entry name" value="M28_QC"/>
</dbReference>
<evidence type="ECO:0000256" key="3">
    <source>
        <dbReference type="RuleBase" id="RU361240"/>
    </source>
</evidence>
<dbReference type="PANTHER" id="PTHR12283">
    <property type="entry name" value="GLUTAMINYL-PEPTIDE CYCLOTRANSFERASE"/>
    <property type="match status" value="1"/>
</dbReference>
<dbReference type="GO" id="GO:0006508">
    <property type="term" value="P:proteolysis"/>
    <property type="evidence" value="ECO:0007669"/>
    <property type="project" value="UniProtKB-KW"/>
</dbReference>
<keyword evidence="3" id="KW-0479">Metal-binding</keyword>
<dbReference type="CDD" id="cd03880">
    <property type="entry name" value="M28_QC_like"/>
    <property type="match status" value="1"/>
</dbReference>
<dbReference type="GO" id="GO:0008233">
    <property type="term" value="F:peptidase activity"/>
    <property type="evidence" value="ECO:0007669"/>
    <property type="project" value="UniProtKB-KW"/>
</dbReference>
<keyword evidence="1" id="KW-0808">Transferase</keyword>
<evidence type="ECO:0000256" key="2">
    <source>
        <dbReference type="ARBA" id="ARBA00023315"/>
    </source>
</evidence>
<dbReference type="Proteomes" id="UP000076738">
    <property type="component" value="Unassembled WGS sequence"/>
</dbReference>
<keyword evidence="6" id="KW-1185">Reference proteome</keyword>
<keyword evidence="3" id="KW-0645">Protease</keyword>
<dbReference type="OrthoDB" id="3907302at2759"/>
<dbReference type="STRING" id="1330018.A0A167GFV4"/>
<comment type="similarity">
    <text evidence="3">Belongs to the peptidase M28 family.</text>
</comment>
<dbReference type="EC" id="3.4.-.-" evidence="3"/>
<keyword evidence="2" id="KW-0012">Acyltransferase</keyword>
<dbReference type="AlphaFoldDB" id="A0A167GFV4"/>
<dbReference type="EMBL" id="KV417340">
    <property type="protein sequence ID" value="KZO90513.1"/>
    <property type="molecule type" value="Genomic_DNA"/>
</dbReference>
<dbReference type="Pfam" id="PF04389">
    <property type="entry name" value="Peptidase_M28"/>
    <property type="match status" value="1"/>
</dbReference>
<feature type="non-terminal residue" evidence="5">
    <location>
        <position position="337"/>
    </location>
</feature>
<reference evidence="5 6" key="1">
    <citation type="journal article" date="2016" name="Mol. Biol. Evol.">
        <title>Comparative Genomics of Early-Diverging Mushroom-Forming Fungi Provides Insights into the Origins of Lignocellulose Decay Capabilities.</title>
        <authorList>
            <person name="Nagy L.G."/>
            <person name="Riley R."/>
            <person name="Tritt A."/>
            <person name="Adam C."/>
            <person name="Daum C."/>
            <person name="Floudas D."/>
            <person name="Sun H."/>
            <person name="Yadav J.S."/>
            <person name="Pangilinan J."/>
            <person name="Larsson K.H."/>
            <person name="Matsuura K."/>
            <person name="Barry K."/>
            <person name="Labutti K."/>
            <person name="Kuo R."/>
            <person name="Ohm R.A."/>
            <person name="Bhattacharya S.S."/>
            <person name="Shirouzu T."/>
            <person name="Yoshinaga Y."/>
            <person name="Martin F.M."/>
            <person name="Grigoriev I.V."/>
            <person name="Hibbett D.S."/>
        </authorList>
    </citation>
    <scope>NUCLEOTIDE SEQUENCE [LARGE SCALE GENOMIC DNA]</scope>
    <source>
        <strain evidence="5 6">TUFC12733</strain>
    </source>
</reference>
<evidence type="ECO:0000313" key="5">
    <source>
        <dbReference type="EMBL" id="KZO90513.1"/>
    </source>
</evidence>
<name>A0A167GFV4_CALVF</name>
<sequence>GSRALPHFTAGQLTTLALPDATSQLDPKNAAGHLAKLLIPRPPDTANNTLVRNYIVSHLRALNWDVEEDTFRDRTPYGEKQFVNVIATQDKHAASKLVLSAHHDSKFYPDFPDNQFVGATDSAAPCALLLDLASVLNPYFPTRPTAPHSGTTLQLIFFDGEEAYQTWTATDSTYGSRHLADKWSREYVTSPSFGPAENVLSTIEHLVLLDLLGAASPLITNYFPDTGWLFDALVSSQSRLAEQGLLDVPELVAEEHKGKWEVWDSFFVPRTSAARAWHIEDDHIPFLKHGVPILHVIASPFPRVWHTLADDASALDLPTLKRWNLIFRLFTAEYLGL</sequence>